<gene>
    <name evidence="2" type="ORF">Trco_007060</name>
</gene>
<keyword evidence="1" id="KW-1133">Transmembrane helix</keyword>
<evidence type="ECO:0000313" key="3">
    <source>
        <dbReference type="Proteomes" id="UP000827724"/>
    </source>
</evidence>
<proteinExistence type="predicted"/>
<accession>A0A9P8QMH1</accession>
<name>A0A9P8QMH1_9HYPO</name>
<evidence type="ECO:0000313" key="2">
    <source>
        <dbReference type="EMBL" id="KAH6605353.1"/>
    </source>
</evidence>
<organism evidence="2 3">
    <name type="scientific">Trichoderma cornu-damae</name>
    <dbReference type="NCBI Taxonomy" id="654480"/>
    <lineage>
        <taxon>Eukaryota</taxon>
        <taxon>Fungi</taxon>
        <taxon>Dikarya</taxon>
        <taxon>Ascomycota</taxon>
        <taxon>Pezizomycotina</taxon>
        <taxon>Sordariomycetes</taxon>
        <taxon>Hypocreomycetidae</taxon>
        <taxon>Hypocreales</taxon>
        <taxon>Hypocreaceae</taxon>
        <taxon>Trichoderma</taxon>
    </lineage>
</organism>
<keyword evidence="3" id="KW-1185">Reference proteome</keyword>
<dbReference type="Proteomes" id="UP000827724">
    <property type="component" value="Unassembled WGS sequence"/>
</dbReference>
<feature type="transmembrane region" description="Helical" evidence="1">
    <location>
        <begin position="53"/>
        <end position="74"/>
    </location>
</feature>
<comment type="caution">
    <text evidence="2">The sequence shown here is derived from an EMBL/GenBank/DDBJ whole genome shotgun (WGS) entry which is preliminary data.</text>
</comment>
<evidence type="ECO:0000256" key="1">
    <source>
        <dbReference type="SAM" id="Phobius"/>
    </source>
</evidence>
<keyword evidence="1" id="KW-0472">Membrane</keyword>
<keyword evidence="1" id="KW-0812">Transmembrane</keyword>
<reference evidence="2" key="1">
    <citation type="submission" date="2021-08" db="EMBL/GenBank/DDBJ databases">
        <title>Chromosome-Level Trichoderma cornu-damae using Hi-C Data.</title>
        <authorList>
            <person name="Kim C.S."/>
        </authorList>
    </citation>
    <scope>NUCLEOTIDE SEQUENCE</scope>
    <source>
        <strain evidence="2">KA19-0412C</strain>
    </source>
</reference>
<protein>
    <submittedName>
        <fullName evidence="2">Uncharacterized protein</fullName>
    </submittedName>
</protein>
<sequence>MSLYVLSVSRVSLYALSVSRVSLPRTANIPLSNHARSVSLRGDNEVTRAAKTYGLIFAAAFIAFSLCLLALSLWKNRRPIAVSLRRGWRKLPFLGLGIWRRNREESADPKPIFLRPLPSSSQLRPPVAPLDRRNNGTGSAETPVEGVFVLGPFPTPGPFVEPQFFCDGEYFAEFG</sequence>
<dbReference type="EMBL" id="JAIWOZ010000005">
    <property type="protein sequence ID" value="KAH6605353.1"/>
    <property type="molecule type" value="Genomic_DNA"/>
</dbReference>
<dbReference type="AlphaFoldDB" id="A0A9P8QMH1"/>